<feature type="transmembrane region" description="Helical" evidence="6">
    <location>
        <begin position="348"/>
        <end position="370"/>
    </location>
</feature>
<dbReference type="Pfam" id="PF13520">
    <property type="entry name" value="AA_permease_2"/>
    <property type="match status" value="1"/>
</dbReference>
<feature type="transmembrane region" description="Helical" evidence="6">
    <location>
        <begin position="155"/>
        <end position="178"/>
    </location>
</feature>
<feature type="transmembrane region" description="Helical" evidence="6">
    <location>
        <begin position="12"/>
        <end position="41"/>
    </location>
</feature>
<dbReference type="PANTHER" id="PTHR42770">
    <property type="entry name" value="AMINO ACID TRANSPORTER-RELATED"/>
    <property type="match status" value="1"/>
</dbReference>
<keyword evidence="4 6" id="KW-1133">Transmembrane helix</keyword>
<dbReference type="InterPro" id="IPR050367">
    <property type="entry name" value="APC_superfamily"/>
</dbReference>
<feature type="transmembrane region" description="Helical" evidence="6">
    <location>
        <begin position="190"/>
        <end position="208"/>
    </location>
</feature>
<dbReference type="Gene3D" id="1.20.1740.10">
    <property type="entry name" value="Amino acid/polyamine transporter I"/>
    <property type="match status" value="1"/>
</dbReference>
<feature type="transmembrane region" description="Helical" evidence="6">
    <location>
        <begin position="323"/>
        <end position="342"/>
    </location>
</feature>
<keyword evidence="5 6" id="KW-0472">Membrane</keyword>
<evidence type="ECO:0000256" key="4">
    <source>
        <dbReference type="ARBA" id="ARBA00022989"/>
    </source>
</evidence>
<feature type="transmembrane region" description="Helical" evidence="6">
    <location>
        <begin position="410"/>
        <end position="430"/>
    </location>
</feature>
<name>A0A556MWP3_9SPHI</name>
<feature type="transmembrane region" description="Helical" evidence="6">
    <location>
        <begin position="382"/>
        <end position="404"/>
    </location>
</feature>
<feature type="transmembrane region" description="Helical" evidence="6">
    <location>
        <begin position="47"/>
        <end position="67"/>
    </location>
</feature>
<dbReference type="Proteomes" id="UP000318733">
    <property type="component" value="Unassembled WGS sequence"/>
</dbReference>
<dbReference type="PIRSF" id="PIRSF006060">
    <property type="entry name" value="AA_transporter"/>
    <property type="match status" value="1"/>
</dbReference>
<evidence type="ECO:0000256" key="3">
    <source>
        <dbReference type="ARBA" id="ARBA00022692"/>
    </source>
</evidence>
<keyword evidence="2" id="KW-1003">Cell membrane</keyword>
<feature type="transmembrane region" description="Helical" evidence="6">
    <location>
        <begin position="270"/>
        <end position="290"/>
    </location>
</feature>
<evidence type="ECO:0000256" key="5">
    <source>
        <dbReference type="ARBA" id="ARBA00023136"/>
    </source>
</evidence>
<feature type="transmembrane region" description="Helical" evidence="6">
    <location>
        <begin position="88"/>
        <end position="113"/>
    </location>
</feature>
<dbReference type="EMBL" id="VLPK01000001">
    <property type="protein sequence ID" value="TSJ44354.1"/>
    <property type="molecule type" value="Genomic_DNA"/>
</dbReference>
<feature type="transmembrane region" description="Helical" evidence="6">
    <location>
        <begin position="229"/>
        <end position="250"/>
    </location>
</feature>
<keyword evidence="8" id="KW-1185">Reference proteome</keyword>
<sequence length="437" mass="46590">MGLNDNDGLKRVIGIPSLAATVVNNTIGAGIFALPAVVGIAMGASGVLAYVLCGLIVISIMLCYMEIGTKITESGGSYIYVEKAFGPLAGFIINWLFFFGWGVLGSAAIWNVLADSLAVLFPVFLNPVMRGLLFFVLLGSLVIINVTGAKNSVKFVTYITVIKIVPLIAIAIFGISHIKTNNLHWDHLPTLQTTGSSVLALFFAFVGFETSLSSSGEIKDPTKTIPRGVFLGSITAYIIYIALQVVTQGILGTHISAYKAAPLAAVAEDIIGPVGATILVAAAVISCLGNESGDMLATPRLLYAGAKDGLFPKFLAKVHPKYATPYMAVIVYASLEFILSVSGGFKQLAILASCTLLIIYLAVILAMLKFRRQTDPSAEKTFRIPGGILIPLIAIAAIIWLLTTLSGNEILSTAIFIAIVCVIYFIMRWFKKKDLTN</sequence>
<gene>
    <name evidence="7" type="ORF">FO440_09300</name>
</gene>
<dbReference type="OrthoDB" id="9806937at2"/>
<dbReference type="AlphaFoldDB" id="A0A556MWP3"/>
<accession>A0A556MWP3</accession>
<dbReference type="InterPro" id="IPR002293">
    <property type="entry name" value="AA/rel_permease1"/>
</dbReference>
<reference evidence="7 8" key="1">
    <citation type="submission" date="2019-07" db="EMBL/GenBank/DDBJ databases">
        <authorList>
            <person name="Huq M.A."/>
        </authorList>
    </citation>
    <scope>NUCLEOTIDE SEQUENCE [LARGE SCALE GENOMIC DNA]</scope>
    <source>
        <strain evidence="7 8">MAH-19</strain>
    </source>
</reference>
<dbReference type="PANTHER" id="PTHR42770:SF7">
    <property type="entry name" value="MEMBRANE PROTEIN"/>
    <property type="match status" value="1"/>
</dbReference>
<proteinExistence type="predicted"/>
<dbReference type="GO" id="GO:0022857">
    <property type="term" value="F:transmembrane transporter activity"/>
    <property type="evidence" value="ECO:0007669"/>
    <property type="project" value="InterPro"/>
</dbReference>
<evidence type="ECO:0000256" key="1">
    <source>
        <dbReference type="ARBA" id="ARBA00004651"/>
    </source>
</evidence>
<evidence type="ECO:0000256" key="2">
    <source>
        <dbReference type="ARBA" id="ARBA00022475"/>
    </source>
</evidence>
<keyword evidence="3 6" id="KW-0812">Transmembrane</keyword>
<dbReference type="GO" id="GO:0005886">
    <property type="term" value="C:plasma membrane"/>
    <property type="evidence" value="ECO:0007669"/>
    <property type="project" value="UniProtKB-SubCell"/>
</dbReference>
<evidence type="ECO:0000256" key="6">
    <source>
        <dbReference type="SAM" id="Phobius"/>
    </source>
</evidence>
<protein>
    <submittedName>
        <fullName evidence="7">Amino acid permease</fullName>
    </submittedName>
</protein>
<organism evidence="7 8">
    <name type="scientific">Mucilaginibacter corticis</name>
    <dbReference type="NCBI Taxonomy" id="2597670"/>
    <lineage>
        <taxon>Bacteria</taxon>
        <taxon>Pseudomonadati</taxon>
        <taxon>Bacteroidota</taxon>
        <taxon>Sphingobacteriia</taxon>
        <taxon>Sphingobacteriales</taxon>
        <taxon>Sphingobacteriaceae</taxon>
        <taxon>Mucilaginibacter</taxon>
    </lineage>
</organism>
<dbReference type="RefSeq" id="WP_144247915.1">
    <property type="nucleotide sequence ID" value="NZ_VLPK01000001.1"/>
</dbReference>
<feature type="transmembrane region" description="Helical" evidence="6">
    <location>
        <begin position="119"/>
        <end position="143"/>
    </location>
</feature>
<comment type="subcellular location">
    <subcellularLocation>
        <location evidence="1">Cell membrane</location>
        <topology evidence="1">Multi-pass membrane protein</topology>
    </subcellularLocation>
</comment>
<comment type="caution">
    <text evidence="7">The sequence shown here is derived from an EMBL/GenBank/DDBJ whole genome shotgun (WGS) entry which is preliminary data.</text>
</comment>
<evidence type="ECO:0000313" key="7">
    <source>
        <dbReference type="EMBL" id="TSJ44354.1"/>
    </source>
</evidence>
<evidence type="ECO:0000313" key="8">
    <source>
        <dbReference type="Proteomes" id="UP000318733"/>
    </source>
</evidence>